<keyword evidence="3" id="KW-1185">Reference proteome</keyword>
<accession>A0A4R7K6W1</accession>
<keyword evidence="1" id="KW-0812">Transmembrane</keyword>
<feature type="transmembrane region" description="Helical" evidence="1">
    <location>
        <begin position="7"/>
        <end position="24"/>
    </location>
</feature>
<keyword evidence="1" id="KW-1133">Transmembrane helix</keyword>
<evidence type="ECO:0000256" key="1">
    <source>
        <dbReference type="SAM" id="Phobius"/>
    </source>
</evidence>
<feature type="transmembrane region" description="Helical" evidence="1">
    <location>
        <begin position="159"/>
        <end position="176"/>
    </location>
</feature>
<evidence type="ECO:0000313" key="3">
    <source>
        <dbReference type="Proteomes" id="UP000294749"/>
    </source>
</evidence>
<protein>
    <submittedName>
        <fullName evidence="2">Uncharacterized protein</fullName>
    </submittedName>
</protein>
<sequence length="183" mass="21154">MRKLINLFLFIVLSILLSGFYGVIHNQITYSISSEYFRLFLFVQHQLPEYFTQPARLGVSIIGWSSTWWMGLINGITLGTLWIWNDSLTTKDRFKALGTVCITAFTFSIITYFIAYIQWQPKRNYEVFSFPSYGEIIDDSLQAMTNPYAFLRAETIHNSSYLGGIIGLLIGVFQLWKKKITNS</sequence>
<keyword evidence="1" id="KW-0472">Membrane</keyword>
<comment type="caution">
    <text evidence="2">The sequence shown here is derived from an EMBL/GenBank/DDBJ whole genome shotgun (WGS) entry which is preliminary data.</text>
</comment>
<dbReference type="Proteomes" id="UP000294749">
    <property type="component" value="Unassembled WGS sequence"/>
</dbReference>
<proteinExistence type="predicted"/>
<dbReference type="RefSeq" id="WP_133686078.1">
    <property type="nucleotide sequence ID" value="NZ_SOAY01000010.1"/>
</dbReference>
<reference evidence="2 3" key="1">
    <citation type="submission" date="2019-03" db="EMBL/GenBank/DDBJ databases">
        <title>Genomic Encyclopedia of Archaeal and Bacterial Type Strains, Phase II (KMG-II): from individual species to whole genera.</title>
        <authorList>
            <person name="Goeker M."/>
        </authorList>
    </citation>
    <scope>NUCLEOTIDE SEQUENCE [LARGE SCALE GENOMIC DNA]</scope>
    <source>
        <strain evidence="2 3">DSM 25233</strain>
    </source>
</reference>
<feature type="transmembrane region" description="Helical" evidence="1">
    <location>
        <begin position="61"/>
        <end position="84"/>
    </location>
</feature>
<feature type="transmembrane region" description="Helical" evidence="1">
    <location>
        <begin position="96"/>
        <end position="119"/>
    </location>
</feature>
<dbReference type="AlphaFoldDB" id="A0A4R7K6W1"/>
<evidence type="ECO:0000313" key="2">
    <source>
        <dbReference type="EMBL" id="TDT46621.1"/>
    </source>
</evidence>
<dbReference type="OrthoDB" id="678065at2"/>
<name>A0A4R7K6W1_9FLAO</name>
<dbReference type="EMBL" id="SOAY01000010">
    <property type="protein sequence ID" value="TDT46621.1"/>
    <property type="molecule type" value="Genomic_DNA"/>
</dbReference>
<organism evidence="2 3">
    <name type="scientific">Maribacter spongiicola</name>
    <dbReference type="NCBI Taxonomy" id="1206753"/>
    <lineage>
        <taxon>Bacteria</taxon>
        <taxon>Pseudomonadati</taxon>
        <taxon>Bacteroidota</taxon>
        <taxon>Flavobacteriia</taxon>
        <taxon>Flavobacteriales</taxon>
        <taxon>Flavobacteriaceae</taxon>
        <taxon>Maribacter</taxon>
    </lineage>
</organism>
<gene>
    <name evidence="2" type="ORF">CLV90_0676</name>
</gene>